<dbReference type="CDD" id="cd14966">
    <property type="entry name" value="7tmD_STE3"/>
    <property type="match status" value="1"/>
</dbReference>
<feature type="transmembrane region" description="Helical" evidence="10">
    <location>
        <begin position="156"/>
        <end position="181"/>
    </location>
</feature>
<dbReference type="PRINTS" id="PR00899">
    <property type="entry name" value="GPCRSTE3"/>
</dbReference>
<evidence type="ECO:0000256" key="2">
    <source>
        <dbReference type="ARBA" id="ARBA00011085"/>
    </source>
</evidence>
<evidence type="ECO:0000256" key="5">
    <source>
        <dbReference type="ARBA" id="ARBA00022989"/>
    </source>
</evidence>
<evidence type="ECO:0000256" key="8">
    <source>
        <dbReference type="ARBA" id="ARBA00023170"/>
    </source>
</evidence>
<evidence type="ECO:0000256" key="4">
    <source>
        <dbReference type="ARBA" id="ARBA00022692"/>
    </source>
</evidence>
<evidence type="ECO:0000256" key="6">
    <source>
        <dbReference type="ARBA" id="ARBA00023040"/>
    </source>
</evidence>
<dbReference type="GO" id="GO:0005886">
    <property type="term" value="C:plasma membrane"/>
    <property type="evidence" value="ECO:0007669"/>
    <property type="project" value="TreeGrafter"/>
</dbReference>
<accession>A0A9N8YY98</accession>
<proteinExistence type="inferred from homology"/>
<protein>
    <submittedName>
        <fullName evidence="11">3136_t:CDS:1</fullName>
    </submittedName>
</protein>
<keyword evidence="7 10" id="KW-0472">Membrane</keyword>
<keyword evidence="6" id="KW-0297">G-protein coupled receptor</keyword>
<dbReference type="AlphaFoldDB" id="A0A9N8YY98"/>
<dbReference type="InterPro" id="IPR001499">
    <property type="entry name" value="GPCR_STE3"/>
</dbReference>
<evidence type="ECO:0000313" key="11">
    <source>
        <dbReference type="EMBL" id="CAG8460430.1"/>
    </source>
</evidence>
<keyword evidence="3" id="KW-0589">Pheromone response</keyword>
<dbReference type="Proteomes" id="UP000789739">
    <property type="component" value="Unassembled WGS sequence"/>
</dbReference>
<evidence type="ECO:0000256" key="10">
    <source>
        <dbReference type="SAM" id="Phobius"/>
    </source>
</evidence>
<dbReference type="Pfam" id="PF02076">
    <property type="entry name" value="STE3"/>
    <property type="match status" value="1"/>
</dbReference>
<sequence length="499" mass="56452">MADYLFTIVSFIAVLLSVVPGIFHIQTRNWGAIFMTFWVVFLNLIDFINSLIWSGDDLLDVAPVYCLITTPIYQASNYGVLASVACMIHALYTYVSSTIIITERVRRRRAIIDFFACIIVPTVLAACYYLVQNHKYGLRPVLGCFSPYMYTLPTVFIVHIWPVIFALVGSVYAVLTAYAIIKKRLEIQRLLTFKESGLNQAKFYRLVFFCVSFLVFALPASLLQLKEAFLFGFFPYSWKFVHQDWDQVSSYDEGVKLLDYFKPLTGIMLFIFFGTGQDAVAKYKAWGKMLKLDIVFPFCFRETEDTGSRFTYSIKSSNSTEKSQPTNKISQSSLNSSKVLLSASTETSSSYSFNSPKETQQKKKKGITNFLFLGGHRTPSEQAALDLTSGIRIRIDGLDTRTITNDTIAEEEEPNLYDKKRKSEFYQTPRILVTTTTETTTGSIEETGDVGDVRDSVIQHVEDLLSVYPTVNVIPPNESDIADYHTIDDIESSETGFAL</sequence>
<evidence type="ECO:0000256" key="3">
    <source>
        <dbReference type="ARBA" id="ARBA00022507"/>
    </source>
</evidence>
<name>A0A9N8YY98_9GLOM</name>
<dbReference type="GO" id="GO:0004932">
    <property type="term" value="F:mating-type factor pheromone receptor activity"/>
    <property type="evidence" value="ECO:0007669"/>
    <property type="project" value="InterPro"/>
</dbReference>
<dbReference type="PANTHER" id="PTHR28097">
    <property type="entry name" value="PHEROMONE A FACTOR RECEPTOR"/>
    <property type="match status" value="1"/>
</dbReference>
<keyword evidence="5 10" id="KW-1133">Transmembrane helix</keyword>
<dbReference type="PANTHER" id="PTHR28097:SF1">
    <property type="entry name" value="PHEROMONE A FACTOR RECEPTOR"/>
    <property type="match status" value="1"/>
</dbReference>
<evidence type="ECO:0000256" key="9">
    <source>
        <dbReference type="ARBA" id="ARBA00023224"/>
    </source>
</evidence>
<dbReference type="OrthoDB" id="2874149at2759"/>
<evidence type="ECO:0000256" key="1">
    <source>
        <dbReference type="ARBA" id="ARBA00004141"/>
    </source>
</evidence>
<organism evidence="11 12">
    <name type="scientific">Paraglomus brasilianum</name>
    <dbReference type="NCBI Taxonomy" id="144538"/>
    <lineage>
        <taxon>Eukaryota</taxon>
        <taxon>Fungi</taxon>
        <taxon>Fungi incertae sedis</taxon>
        <taxon>Mucoromycota</taxon>
        <taxon>Glomeromycotina</taxon>
        <taxon>Glomeromycetes</taxon>
        <taxon>Paraglomerales</taxon>
        <taxon>Paraglomeraceae</taxon>
        <taxon>Paraglomus</taxon>
    </lineage>
</organism>
<evidence type="ECO:0000313" key="12">
    <source>
        <dbReference type="Proteomes" id="UP000789739"/>
    </source>
</evidence>
<keyword evidence="9" id="KW-0807">Transducer</keyword>
<comment type="caution">
    <text evidence="11">The sequence shown here is derived from an EMBL/GenBank/DDBJ whole genome shotgun (WGS) entry which is preliminary data.</text>
</comment>
<comment type="similarity">
    <text evidence="2">Belongs to the G-protein coupled receptor 4 family.</text>
</comment>
<feature type="transmembrane region" description="Helical" evidence="10">
    <location>
        <begin position="78"/>
        <end position="101"/>
    </location>
</feature>
<evidence type="ECO:0000256" key="7">
    <source>
        <dbReference type="ARBA" id="ARBA00023136"/>
    </source>
</evidence>
<keyword evidence="8" id="KW-0675">Receptor</keyword>
<reference evidence="11" key="1">
    <citation type="submission" date="2021-06" db="EMBL/GenBank/DDBJ databases">
        <authorList>
            <person name="Kallberg Y."/>
            <person name="Tangrot J."/>
            <person name="Rosling A."/>
        </authorList>
    </citation>
    <scope>NUCLEOTIDE SEQUENCE</scope>
    <source>
        <strain evidence="11">BR232B</strain>
    </source>
</reference>
<feature type="transmembrane region" description="Helical" evidence="10">
    <location>
        <begin position="32"/>
        <end position="53"/>
    </location>
</feature>
<feature type="transmembrane region" description="Helical" evidence="10">
    <location>
        <begin position="6"/>
        <end position="25"/>
    </location>
</feature>
<gene>
    <name evidence="11" type="ORF">PBRASI_LOCUS548</name>
</gene>
<dbReference type="EMBL" id="CAJVPI010000027">
    <property type="protein sequence ID" value="CAG8460430.1"/>
    <property type="molecule type" value="Genomic_DNA"/>
</dbReference>
<feature type="transmembrane region" description="Helical" evidence="10">
    <location>
        <begin position="110"/>
        <end position="131"/>
    </location>
</feature>
<keyword evidence="4 10" id="KW-0812">Transmembrane</keyword>
<keyword evidence="12" id="KW-1185">Reference proteome</keyword>
<dbReference type="GO" id="GO:0000750">
    <property type="term" value="P:pheromone-dependent signal transduction involved in conjugation with cellular fusion"/>
    <property type="evidence" value="ECO:0007669"/>
    <property type="project" value="TreeGrafter"/>
</dbReference>
<comment type="subcellular location">
    <subcellularLocation>
        <location evidence="1">Membrane</location>
        <topology evidence="1">Multi-pass membrane protein</topology>
    </subcellularLocation>
</comment>
<feature type="transmembrane region" description="Helical" evidence="10">
    <location>
        <begin position="202"/>
        <end position="223"/>
    </location>
</feature>